<dbReference type="EMBL" id="CP014845">
    <property type="protein sequence ID" value="AMR80653.1"/>
    <property type="molecule type" value="Genomic_DNA"/>
</dbReference>
<dbReference type="OrthoDB" id="5294844at2"/>
<dbReference type="STRING" id="1796606.A2G96_22700"/>
<dbReference type="Proteomes" id="UP000075238">
    <property type="component" value="Chromosome 2"/>
</dbReference>
<dbReference type="InterPro" id="IPR023606">
    <property type="entry name" value="CoA-Trfase_III_dom_1_sf"/>
</dbReference>
<dbReference type="AlphaFoldDB" id="A0A142JRE1"/>
<keyword evidence="1 3" id="KW-0808">Transferase</keyword>
<reference evidence="3 4" key="1">
    <citation type="submission" date="2016-03" db="EMBL/GenBank/DDBJ databases">
        <title>Complete genome sequence of a novel chlorpyrifos degrading bacterium, Cupriavidus nantongensis sp. X1.</title>
        <authorList>
            <person name="Fang L."/>
        </authorList>
    </citation>
    <scope>NUCLEOTIDE SEQUENCE [LARGE SCALE GENOMIC DNA]</scope>
    <source>
        <strain evidence="3 4">X1</strain>
    </source>
</reference>
<dbReference type="SUPFAM" id="SSF89796">
    <property type="entry name" value="CoA-transferase family III (CaiB/BaiF)"/>
    <property type="match status" value="1"/>
</dbReference>
<accession>A0A142JRE1</accession>
<evidence type="ECO:0000313" key="3">
    <source>
        <dbReference type="EMBL" id="AMR80653.1"/>
    </source>
</evidence>
<keyword evidence="4" id="KW-1185">Reference proteome</keyword>
<feature type="region of interest" description="Disordered" evidence="2">
    <location>
        <begin position="52"/>
        <end position="76"/>
    </location>
</feature>
<dbReference type="InterPro" id="IPR044855">
    <property type="entry name" value="CoA-Trfase_III_dom3_sf"/>
</dbReference>
<proteinExistence type="predicted"/>
<dbReference type="Gene3D" id="3.40.50.10540">
    <property type="entry name" value="Crotonobetainyl-coa:carnitine coa-transferase, domain 1"/>
    <property type="match status" value="1"/>
</dbReference>
<dbReference type="GO" id="GO:0008410">
    <property type="term" value="F:CoA-transferase activity"/>
    <property type="evidence" value="ECO:0007669"/>
    <property type="project" value="TreeGrafter"/>
</dbReference>
<dbReference type="KEGG" id="cnan:A2G96_22700"/>
<evidence type="ECO:0000313" key="4">
    <source>
        <dbReference type="Proteomes" id="UP000075238"/>
    </source>
</evidence>
<dbReference type="Pfam" id="PF02515">
    <property type="entry name" value="CoA_transf_3"/>
    <property type="match status" value="1"/>
</dbReference>
<evidence type="ECO:0000256" key="2">
    <source>
        <dbReference type="SAM" id="MobiDB-lite"/>
    </source>
</evidence>
<dbReference type="InterPro" id="IPR050483">
    <property type="entry name" value="CoA-transferase_III_domain"/>
</dbReference>
<dbReference type="PANTHER" id="PTHR48207:SF3">
    <property type="entry name" value="SUCCINATE--HYDROXYMETHYLGLUTARATE COA-TRANSFERASE"/>
    <property type="match status" value="1"/>
</dbReference>
<gene>
    <name evidence="3" type="ORF">A2G96_22700</name>
</gene>
<dbReference type="Gene3D" id="3.30.1540.10">
    <property type="entry name" value="formyl-coa transferase, domain 3"/>
    <property type="match status" value="1"/>
</dbReference>
<dbReference type="PANTHER" id="PTHR48207">
    <property type="entry name" value="SUCCINATE--HYDROXYMETHYLGLUTARATE COA-TRANSFERASE"/>
    <property type="match status" value="1"/>
</dbReference>
<dbReference type="InterPro" id="IPR003673">
    <property type="entry name" value="CoA-Trfase_fam_III"/>
</dbReference>
<organism evidence="3 4">
    <name type="scientific">Cupriavidus nantongensis</name>
    <dbReference type="NCBI Taxonomy" id="1796606"/>
    <lineage>
        <taxon>Bacteria</taxon>
        <taxon>Pseudomonadati</taxon>
        <taxon>Pseudomonadota</taxon>
        <taxon>Betaproteobacteria</taxon>
        <taxon>Burkholderiales</taxon>
        <taxon>Burkholderiaceae</taxon>
        <taxon>Cupriavidus</taxon>
    </lineage>
</organism>
<protein>
    <submittedName>
        <fullName evidence="3">Formyl-CoA transferase</fullName>
    </submittedName>
</protein>
<name>A0A142JRE1_9BURK</name>
<dbReference type="RefSeq" id="WP_062802484.1">
    <property type="nucleotide sequence ID" value="NZ_CP014845.1"/>
</dbReference>
<evidence type="ECO:0000256" key="1">
    <source>
        <dbReference type="ARBA" id="ARBA00022679"/>
    </source>
</evidence>
<sequence>MTSFPPGIDPGASGAACADLPLSGLTVLDLSIARAGPAAVRLLSDWGADVIRVEPPPPQDRGSVTGRRRGSDEQNLHRNKRSLCLDLKTPQGAEVLARLVRRSDVVVENFRSVVKQRLGLTYDDLSAINPRVILASISGFGQDGPYCERPGLDQIVQGMSGLSSVTGEPGQGPLRVGIAISDTTAGMFLGQGILLALLHRARTGRGQWVHTSLIEGMLNKLDFQATRYTVDGEVPTQQGNAHPTLVPMGTYRCRDGVVNIAASTDRMWANFCRTVEAGWLLDDPAFQTAAGRAAERRRLDAAINQCTAAFTAAELTARLNAAGVPCGPVFDIGQAFEDAQVRHLRMTRPAEHPVLGPLALLRSPINLSAAPHPERFARAAPDPGEHTDEILRGLGYDDAGIAALREASVAS</sequence>